<dbReference type="SUPFAM" id="SSF56784">
    <property type="entry name" value="HAD-like"/>
    <property type="match status" value="1"/>
</dbReference>
<accession>A0A433SCI4</accession>
<dbReference type="PANTHER" id="PTHR42891:SF1">
    <property type="entry name" value="D-GLYCERO-BETA-D-MANNO-HEPTOSE-1,7-BISPHOSPHATE 7-PHOSPHATASE"/>
    <property type="match status" value="1"/>
</dbReference>
<evidence type="ECO:0000256" key="10">
    <source>
        <dbReference type="ARBA" id="ARBA00022490"/>
    </source>
</evidence>
<sequence length="214" mass="23337">MPISSTSPKLVILDRDGTINEDSDHFVKSPDEWIPLPGALQAIARLSQMGWQVVVATNQSGLGRGLFDIVALNAMHEKMKQLLAVEGGRIEAVFFCPHVASDMCHCRKPLPGLFEQIGERFRADLRDVPAVGDSLRDLQAAAAAGAQPHLVRTGKGQQTALRDDLPSGTVIHEDLSHFVDYWLQQQAQLNDGTDLPEEKLGQDALAASRDQRGV</sequence>
<keyword evidence="13" id="KW-0862">Zinc</keyword>
<protein>
    <recommendedName>
        <fullName evidence="9">D-glycero-beta-D-manno-heptose-1,7-bisphosphate 7-phosphatase</fullName>
        <ecNumber evidence="8">3.1.3.82</ecNumber>
    </recommendedName>
    <alternativeName>
        <fullName evidence="16">D,D-heptose 1,7-bisphosphate phosphatase</fullName>
    </alternativeName>
</protein>
<dbReference type="EC" id="3.1.3.82" evidence="8"/>
<dbReference type="EMBL" id="PQSP01000005">
    <property type="protein sequence ID" value="RUS66396.1"/>
    <property type="molecule type" value="Genomic_DNA"/>
</dbReference>
<keyword evidence="10" id="KW-0963">Cytoplasm</keyword>
<dbReference type="NCBIfam" id="TIGR01656">
    <property type="entry name" value="Histidinol-ppas"/>
    <property type="match status" value="1"/>
</dbReference>
<dbReference type="GO" id="GO:0005737">
    <property type="term" value="C:cytoplasm"/>
    <property type="evidence" value="ECO:0007669"/>
    <property type="project" value="UniProtKB-SubCell"/>
</dbReference>
<dbReference type="FunFam" id="3.40.50.1000:FF:000168">
    <property type="entry name" value="D,D-heptose 1,7-bisphosphate phosphatase"/>
    <property type="match status" value="1"/>
</dbReference>
<dbReference type="AlphaFoldDB" id="A0A433SCI4"/>
<gene>
    <name evidence="17" type="ORF">CUZ56_02122</name>
</gene>
<organism evidence="17 18">
    <name type="scientific">Saezia sanguinis</name>
    <dbReference type="NCBI Taxonomy" id="1965230"/>
    <lineage>
        <taxon>Bacteria</taxon>
        <taxon>Pseudomonadati</taxon>
        <taxon>Pseudomonadota</taxon>
        <taxon>Betaproteobacteria</taxon>
        <taxon>Burkholderiales</taxon>
        <taxon>Saeziaceae</taxon>
        <taxon>Saezia</taxon>
    </lineage>
</organism>
<comment type="cofactor">
    <cofactor evidence="3">
        <name>Zn(2+)</name>
        <dbReference type="ChEBI" id="CHEBI:29105"/>
    </cofactor>
</comment>
<evidence type="ECO:0000313" key="18">
    <source>
        <dbReference type="Proteomes" id="UP000286947"/>
    </source>
</evidence>
<comment type="cofactor">
    <cofactor evidence="2">
        <name>Mg(2+)</name>
        <dbReference type="ChEBI" id="CHEBI:18420"/>
    </cofactor>
</comment>
<evidence type="ECO:0000313" key="17">
    <source>
        <dbReference type="EMBL" id="RUS66396.1"/>
    </source>
</evidence>
<dbReference type="OrthoDB" id="9781367at2"/>
<evidence type="ECO:0000256" key="5">
    <source>
        <dbReference type="ARBA" id="ARBA00004708"/>
    </source>
</evidence>
<name>A0A433SCI4_9BURK</name>
<keyword evidence="15" id="KW-0119">Carbohydrate metabolism</keyword>
<keyword evidence="12 17" id="KW-0378">Hydrolase</keyword>
<evidence type="ECO:0000256" key="2">
    <source>
        <dbReference type="ARBA" id="ARBA00001946"/>
    </source>
</evidence>
<evidence type="ECO:0000256" key="1">
    <source>
        <dbReference type="ARBA" id="ARBA00001226"/>
    </source>
</evidence>
<keyword evidence="14" id="KW-0460">Magnesium</keyword>
<dbReference type="GO" id="GO:0046872">
    <property type="term" value="F:metal ion binding"/>
    <property type="evidence" value="ECO:0007669"/>
    <property type="project" value="UniProtKB-KW"/>
</dbReference>
<evidence type="ECO:0000256" key="12">
    <source>
        <dbReference type="ARBA" id="ARBA00022801"/>
    </source>
</evidence>
<comment type="subunit">
    <text evidence="7">Monomer.</text>
</comment>
<evidence type="ECO:0000256" key="8">
    <source>
        <dbReference type="ARBA" id="ARBA00012987"/>
    </source>
</evidence>
<dbReference type="NCBIfam" id="NF006506">
    <property type="entry name" value="PRK08942.1"/>
    <property type="match status" value="1"/>
</dbReference>
<evidence type="ECO:0000256" key="3">
    <source>
        <dbReference type="ARBA" id="ARBA00001947"/>
    </source>
</evidence>
<dbReference type="CDD" id="cd07503">
    <property type="entry name" value="HAD_HisB-N"/>
    <property type="match status" value="1"/>
</dbReference>
<evidence type="ECO:0000256" key="4">
    <source>
        <dbReference type="ARBA" id="ARBA00004496"/>
    </source>
</evidence>
<reference evidence="17 18" key="1">
    <citation type="submission" date="2018-01" db="EMBL/GenBank/DDBJ databases">
        <title>Saezia sanguinis gen. nov., sp. nov., in the order Burkholderiales isolated from human blood.</title>
        <authorList>
            <person name="Medina-Pascual M.J."/>
            <person name="Valdezate S."/>
            <person name="Monzon S."/>
            <person name="Cuesta I."/>
            <person name="Carrasco G."/>
            <person name="Villalon P."/>
            <person name="Saez-Nieto J.A."/>
        </authorList>
    </citation>
    <scope>NUCLEOTIDE SEQUENCE [LARGE SCALE GENOMIC DNA]</scope>
    <source>
        <strain evidence="17 18">CNM695-12</strain>
    </source>
</reference>
<dbReference type="InterPro" id="IPR023214">
    <property type="entry name" value="HAD_sf"/>
</dbReference>
<comment type="subcellular location">
    <subcellularLocation>
        <location evidence="4">Cytoplasm</location>
    </subcellularLocation>
</comment>
<dbReference type="GO" id="GO:0005975">
    <property type="term" value="P:carbohydrate metabolic process"/>
    <property type="evidence" value="ECO:0007669"/>
    <property type="project" value="InterPro"/>
</dbReference>
<comment type="similarity">
    <text evidence="6">Belongs to the GmhB family.</text>
</comment>
<dbReference type="InterPro" id="IPR006549">
    <property type="entry name" value="HAD-SF_hydro_IIIA"/>
</dbReference>
<dbReference type="InterPro" id="IPR006543">
    <property type="entry name" value="Histidinol-phos"/>
</dbReference>
<dbReference type="PANTHER" id="PTHR42891">
    <property type="entry name" value="D-GLYCERO-BETA-D-MANNO-HEPTOSE-1,7-BISPHOSPHATE 7-PHOSPHATASE"/>
    <property type="match status" value="1"/>
</dbReference>
<keyword evidence="11" id="KW-0479">Metal-binding</keyword>
<evidence type="ECO:0000256" key="13">
    <source>
        <dbReference type="ARBA" id="ARBA00022833"/>
    </source>
</evidence>
<evidence type="ECO:0000256" key="15">
    <source>
        <dbReference type="ARBA" id="ARBA00023277"/>
    </source>
</evidence>
<dbReference type="InterPro" id="IPR036412">
    <property type="entry name" value="HAD-like_sf"/>
</dbReference>
<comment type="catalytic activity">
    <reaction evidence="1">
        <text>D-glycero-beta-D-manno-heptose 1,7-bisphosphate + H2O = D-glycero-beta-D-manno-heptose 1-phosphate + phosphate</text>
        <dbReference type="Rhea" id="RHEA:28518"/>
        <dbReference type="ChEBI" id="CHEBI:15377"/>
        <dbReference type="ChEBI" id="CHEBI:43474"/>
        <dbReference type="ChEBI" id="CHEBI:60208"/>
        <dbReference type="ChEBI" id="CHEBI:61593"/>
        <dbReference type="EC" id="3.1.3.82"/>
    </reaction>
</comment>
<comment type="caution">
    <text evidence="17">The sequence shown here is derived from an EMBL/GenBank/DDBJ whole genome shotgun (WGS) entry which is preliminary data.</text>
</comment>
<evidence type="ECO:0000256" key="7">
    <source>
        <dbReference type="ARBA" id="ARBA00011245"/>
    </source>
</evidence>
<comment type="pathway">
    <text evidence="5">Nucleotide-sugar biosynthesis; ADP-L-glycero-beta-D-manno-heptose biosynthesis; ADP-L-glycero-beta-D-manno-heptose from D-glycero-beta-D-manno-heptose 7-phosphate: step 2/4.</text>
</comment>
<dbReference type="GO" id="GO:0034200">
    <property type="term" value="F:D-glycero-beta-D-manno-heptose 1,7-bisphosphate 7-phosphatase activity"/>
    <property type="evidence" value="ECO:0007669"/>
    <property type="project" value="UniProtKB-EC"/>
</dbReference>
<evidence type="ECO:0000256" key="6">
    <source>
        <dbReference type="ARBA" id="ARBA00005628"/>
    </source>
</evidence>
<dbReference type="Pfam" id="PF13242">
    <property type="entry name" value="Hydrolase_like"/>
    <property type="match status" value="1"/>
</dbReference>
<evidence type="ECO:0000256" key="9">
    <source>
        <dbReference type="ARBA" id="ARBA00014542"/>
    </source>
</evidence>
<dbReference type="NCBIfam" id="TIGR01662">
    <property type="entry name" value="HAD-SF-IIIA"/>
    <property type="match status" value="1"/>
</dbReference>
<evidence type="ECO:0000256" key="11">
    <source>
        <dbReference type="ARBA" id="ARBA00022723"/>
    </source>
</evidence>
<dbReference type="Gene3D" id="3.40.50.1000">
    <property type="entry name" value="HAD superfamily/HAD-like"/>
    <property type="match status" value="1"/>
</dbReference>
<dbReference type="Proteomes" id="UP000286947">
    <property type="component" value="Unassembled WGS sequence"/>
</dbReference>
<proteinExistence type="inferred from homology"/>
<evidence type="ECO:0000256" key="14">
    <source>
        <dbReference type="ARBA" id="ARBA00022842"/>
    </source>
</evidence>
<keyword evidence="18" id="KW-1185">Reference proteome</keyword>
<evidence type="ECO:0000256" key="16">
    <source>
        <dbReference type="ARBA" id="ARBA00031828"/>
    </source>
</evidence>
<dbReference type="InterPro" id="IPR004446">
    <property type="entry name" value="Heptose_bisP_phosphatase"/>
</dbReference>